<feature type="compositionally biased region" description="Basic and acidic residues" evidence="1">
    <location>
        <begin position="118"/>
        <end position="188"/>
    </location>
</feature>
<dbReference type="RefSeq" id="WP_146190464.1">
    <property type="nucleotide sequence ID" value="NZ_ONZF01000003.1"/>
</dbReference>
<dbReference type="GO" id="GO:0005509">
    <property type="term" value="F:calcium ion binding"/>
    <property type="evidence" value="ECO:0007669"/>
    <property type="project" value="InterPro"/>
</dbReference>
<evidence type="ECO:0000313" key="4">
    <source>
        <dbReference type="EMBL" id="SPJ23745.1"/>
    </source>
</evidence>
<name>A0A2R8BUE3_9RHOB</name>
<evidence type="ECO:0000256" key="1">
    <source>
        <dbReference type="SAM" id="MobiDB-lite"/>
    </source>
</evidence>
<evidence type="ECO:0000256" key="2">
    <source>
        <dbReference type="SAM" id="SignalP"/>
    </source>
</evidence>
<keyword evidence="2" id="KW-0732">Signal</keyword>
<dbReference type="PROSITE" id="PS50222">
    <property type="entry name" value="EF_HAND_2"/>
    <property type="match status" value="2"/>
</dbReference>
<dbReference type="Proteomes" id="UP000244912">
    <property type="component" value="Unassembled WGS sequence"/>
</dbReference>
<organism evidence="4 5">
    <name type="scientific">Palleronia abyssalis</name>
    <dbReference type="NCBI Taxonomy" id="1501240"/>
    <lineage>
        <taxon>Bacteria</taxon>
        <taxon>Pseudomonadati</taxon>
        <taxon>Pseudomonadota</taxon>
        <taxon>Alphaproteobacteria</taxon>
        <taxon>Rhodobacterales</taxon>
        <taxon>Roseobacteraceae</taxon>
        <taxon>Palleronia</taxon>
    </lineage>
</organism>
<dbReference type="AlphaFoldDB" id="A0A2R8BUE3"/>
<dbReference type="InterPro" id="IPR002048">
    <property type="entry name" value="EF_hand_dom"/>
</dbReference>
<feature type="compositionally biased region" description="Acidic residues" evidence="1">
    <location>
        <begin position="76"/>
        <end position="87"/>
    </location>
</feature>
<sequence>MKLNMLGLSALFAVSATVAVAQGQTFNQIDRDRSGTLDPAELQAAFGAAGNTTLAAYDRDGDGTLSLDEASRSGGDDADGDIGDEGEEVARDTHSFSPDAQRALSKFDENGDGMVTRNEVRASDDAPGDRGRDSDRGDSSGRDSGGRDSGGRDSGGRDAGGRDSGGRGNDGGHGKGNGGDKGKGRGRG</sequence>
<feature type="domain" description="EF-hand" evidence="3">
    <location>
        <begin position="24"/>
        <end position="52"/>
    </location>
</feature>
<dbReference type="SUPFAM" id="SSF47473">
    <property type="entry name" value="EF-hand"/>
    <property type="match status" value="1"/>
</dbReference>
<gene>
    <name evidence="4" type="ORF">PAA8504_01560</name>
</gene>
<keyword evidence="5" id="KW-1185">Reference proteome</keyword>
<feature type="region of interest" description="Disordered" evidence="1">
    <location>
        <begin position="59"/>
        <end position="188"/>
    </location>
</feature>
<accession>A0A2R8BUE3</accession>
<dbReference type="InterPro" id="IPR011992">
    <property type="entry name" value="EF-hand-dom_pair"/>
</dbReference>
<dbReference type="Gene3D" id="1.10.238.10">
    <property type="entry name" value="EF-hand"/>
    <property type="match status" value="1"/>
</dbReference>
<dbReference type="OrthoDB" id="7779205at2"/>
<dbReference type="EMBL" id="ONZF01000003">
    <property type="protein sequence ID" value="SPJ23745.1"/>
    <property type="molecule type" value="Genomic_DNA"/>
</dbReference>
<evidence type="ECO:0000259" key="3">
    <source>
        <dbReference type="PROSITE" id="PS50222"/>
    </source>
</evidence>
<feature type="domain" description="EF-hand" evidence="3">
    <location>
        <begin position="95"/>
        <end position="130"/>
    </location>
</feature>
<feature type="signal peptide" evidence="2">
    <location>
        <begin position="1"/>
        <end position="21"/>
    </location>
</feature>
<feature type="chain" id="PRO_5015332566" description="EF-hand domain-containing protein" evidence="2">
    <location>
        <begin position="22"/>
        <end position="188"/>
    </location>
</feature>
<dbReference type="InterPro" id="IPR018247">
    <property type="entry name" value="EF_Hand_1_Ca_BS"/>
</dbReference>
<dbReference type="Pfam" id="PF13202">
    <property type="entry name" value="EF-hand_5"/>
    <property type="match status" value="3"/>
</dbReference>
<reference evidence="4 5" key="1">
    <citation type="submission" date="2018-03" db="EMBL/GenBank/DDBJ databases">
        <authorList>
            <person name="Keele B.F."/>
        </authorList>
    </citation>
    <scope>NUCLEOTIDE SEQUENCE [LARGE SCALE GENOMIC DNA]</scope>
    <source>
        <strain evidence="4 5">CECT 8504</strain>
    </source>
</reference>
<protein>
    <recommendedName>
        <fullName evidence="3">EF-hand domain-containing protein</fullName>
    </recommendedName>
</protein>
<proteinExistence type="predicted"/>
<dbReference type="PROSITE" id="PS00018">
    <property type="entry name" value="EF_HAND_1"/>
    <property type="match status" value="2"/>
</dbReference>
<evidence type="ECO:0000313" key="5">
    <source>
        <dbReference type="Proteomes" id="UP000244912"/>
    </source>
</evidence>